<keyword evidence="3" id="KW-1185">Reference proteome</keyword>
<accession>A0ABS6JYN1</accession>
<reference evidence="2 3" key="1">
    <citation type="submission" date="2021-06" db="EMBL/GenBank/DDBJ databases">
        <title>Bacillus sp. RD4P76, an endophyte from a halophyte.</title>
        <authorList>
            <person name="Sun J.-Q."/>
        </authorList>
    </citation>
    <scope>NUCLEOTIDE SEQUENCE [LARGE SCALE GENOMIC DNA]</scope>
    <source>
        <strain evidence="2 3">JCM 17098</strain>
    </source>
</reference>
<organism evidence="2 3">
    <name type="scientific">Evansella alkalicola</name>
    <dbReference type="NCBI Taxonomy" id="745819"/>
    <lineage>
        <taxon>Bacteria</taxon>
        <taxon>Bacillati</taxon>
        <taxon>Bacillota</taxon>
        <taxon>Bacilli</taxon>
        <taxon>Bacillales</taxon>
        <taxon>Bacillaceae</taxon>
        <taxon>Evansella</taxon>
    </lineage>
</organism>
<evidence type="ECO:0008006" key="4">
    <source>
        <dbReference type="Google" id="ProtNLM"/>
    </source>
</evidence>
<keyword evidence="1" id="KW-0812">Transmembrane</keyword>
<comment type="caution">
    <text evidence="2">The sequence shown here is derived from an EMBL/GenBank/DDBJ whole genome shotgun (WGS) entry which is preliminary data.</text>
</comment>
<dbReference type="Proteomes" id="UP000790580">
    <property type="component" value="Unassembled WGS sequence"/>
</dbReference>
<gene>
    <name evidence="2" type="ORF">KS407_12235</name>
</gene>
<name>A0ABS6JYN1_9BACI</name>
<evidence type="ECO:0000256" key="1">
    <source>
        <dbReference type="SAM" id="Phobius"/>
    </source>
</evidence>
<dbReference type="RefSeq" id="WP_088076442.1">
    <property type="nucleotide sequence ID" value="NZ_JAHQCR010000050.1"/>
</dbReference>
<feature type="transmembrane region" description="Helical" evidence="1">
    <location>
        <begin position="73"/>
        <end position="93"/>
    </location>
</feature>
<proteinExistence type="predicted"/>
<evidence type="ECO:0000313" key="2">
    <source>
        <dbReference type="EMBL" id="MBU9722205.1"/>
    </source>
</evidence>
<keyword evidence="1" id="KW-0472">Membrane</keyword>
<protein>
    <recommendedName>
        <fullName evidence="4">DUF4367 domain-containing protein</fullName>
    </recommendedName>
</protein>
<sequence length="282" mass="32040">MKRSEQNHSLEKSFISMEKKVQLQQTKKEEILQQINTKLDAEYEASNANNKSVNGGNDGGADQYQSKKPSYKYYGALAVAATLVLLLFLPWIGDFLNQATSDRLNTGHPDHLYEAVRENVPYPVHIPYIEGHTVVTANYYEGGLLTFSYMPNDLMTPDMKSAAVSGEKMEIPDDYYTEPFYGPYDGSAYYYRTEVMISPDGPFEYLTQPVTPSNAKKMTSNGVEISYYFSDAHTSKGHFLAIIFHLESNGVFYRPYIEVDRLLTDEEVQEKIHELVPAFLID</sequence>
<dbReference type="EMBL" id="JAHQCR010000050">
    <property type="protein sequence ID" value="MBU9722205.1"/>
    <property type="molecule type" value="Genomic_DNA"/>
</dbReference>
<evidence type="ECO:0000313" key="3">
    <source>
        <dbReference type="Proteomes" id="UP000790580"/>
    </source>
</evidence>
<keyword evidence="1" id="KW-1133">Transmembrane helix</keyword>